<feature type="domain" description="PAS" evidence="11">
    <location>
        <begin position="550"/>
        <end position="593"/>
    </location>
</feature>
<dbReference type="EMBL" id="QQWG01000007">
    <property type="protein sequence ID" value="RRG21896.1"/>
    <property type="molecule type" value="Genomic_DNA"/>
</dbReference>
<dbReference type="PROSITE" id="PS50112">
    <property type="entry name" value="PAS"/>
    <property type="match status" value="1"/>
</dbReference>
<dbReference type="SMART" id="SM00086">
    <property type="entry name" value="PAC"/>
    <property type="match status" value="2"/>
</dbReference>
<dbReference type="Proteomes" id="UP000285794">
    <property type="component" value="Unassembled WGS sequence"/>
</dbReference>
<dbReference type="InterPro" id="IPR050482">
    <property type="entry name" value="Sensor_HK_TwoCompSys"/>
</dbReference>
<dbReference type="PROSITE" id="PS50113">
    <property type="entry name" value="PAC"/>
    <property type="match status" value="2"/>
</dbReference>
<keyword evidence="9" id="KW-0812">Transmembrane</keyword>
<dbReference type="EC" id="2.7.13.3" evidence="2"/>
<dbReference type="InterPro" id="IPR007487">
    <property type="entry name" value="ABC_transpt-TYRBP-like"/>
</dbReference>
<sequence length="885" mass="102135">MCNLFLISGFSKLRRSRLLCPLILQQLGLTKGSYPMKYQHYLFLFLCLLFLTNPTWARKKKILVLHSYHQGLNWTDNITRGMQSIFEQHDNLEVQFEYMDSKRNSDPAYLVEFAKLYELKHHNIPFEVIIASDNNALEFARKYQNTYFKDIPVVFASIDQFDESLIEGMTNVTGVTEFIDFKRTIQEALRLHPKAKNLVVINDNQTTSAIINRNHIKSFWPDIKTDVNLVFLENLSIDELVDKVNQLDDSNIILLLNFSKDKEGNYISYQENIEIIREATQLPIYSSWVFYLGEGIVGGMLTSGFEQGKLAAQIALRVINGEDINQIPLVTSGYNSLIFDYNQMQRFDISPDQLPEGSQIIHLPLTLFEKYKTYLLLISVFLILICIIIFYSRYIRKRNENRLLAINKDLKVNRTRLLRMLDSNSDGVWEHNFKSERLTFSKQIWLNLGYDPDRVKNTLEFVYAHIHPDDQAKVEGKRLDCLKEITETFEVVFRICNANQEWKWYKGKGKILDRDDANAPTNMVGTLTDITERKLAEEQIQEDEKQIRASEKRWRSLIEQAADEILIHNFSGKIIDANSSACQSLGYSHKDLLEMNYADLDSKYSAQNLVDYWNKLSPDKSSINMESIQKRHDGSTFPVEINLSLIDLEEDQLILAVVRDISKRQETERKVLNAVIETEENERRRFAKDLHDSIGPLLSSINLYLSALKQTDEAEKKQSIIKVSREAVNEALVSIKEISNNLSPHILSDFGLEKAINSFTQKLQVSERINISFHAENLNERLNEQVEVVIYRVVTELIHNTIKHAKAENIEINLSREKDELKLIYIDDGIGFDTRKLESDKTNGMGLYNILSRVRSLNGTHKIKSNLVNGGMMAVLSVKLESGAK</sequence>
<proteinExistence type="predicted"/>
<dbReference type="InterPro" id="IPR005467">
    <property type="entry name" value="His_kinase_dom"/>
</dbReference>
<keyword evidence="9" id="KW-0472">Membrane</keyword>
<keyword evidence="9" id="KW-1133">Transmembrane helix</keyword>
<dbReference type="Pfam" id="PF04392">
    <property type="entry name" value="ABC_sub_bind"/>
    <property type="match status" value="1"/>
</dbReference>
<evidence type="ECO:0000256" key="4">
    <source>
        <dbReference type="ARBA" id="ARBA00022679"/>
    </source>
</evidence>
<keyword evidence="7" id="KW-0067">ATP-binding</keyword>
<feature type="domain" description="PAC" evidence="12">
    <location>
        <begin position="489"/>
        <end position="542"/>
    </location>
</feature>
<keyword evidence="3" id="KW-0597">Phosphoprotein</keyword>
<dbReference type="InterPro" id="IPR036890">
    <property type="entry name" value="HATPase_C_sf"/>
</dbReference>
<gene>
    <name evidence="13" type="ORF">DWB61_09095</name>
</gene>
<evidence type="ECO:0000256" key="2">
    <source>
        <dbReference type="ARBA" id="ARBA00012438"/>
    </source>
</evidence>
<comment type="caution">
    <text evidence="13">The sequence shown here is derived from an EMBL/GenBank/DDBJ whole genome shotgun (WGS) entry which is preliminary data.</text>
</comment>
<evidence type="ECO:0000256" key="5">
    <source>
        <dbReference type="ARBA" id="ARBA00022741"/>
    </source>
</evidence>
<evidence type="ECO:0000313" key="14">
    <source>
        <dbReference type="Proteomes" id="UP000285794"/>
    </source>
</evidence>
<dbReference type="InterPro" id="IPR001610">
    <property type="entry name" value="PAC"/>
</dbReference>
<keyword evidence="8" id="KW-0902">Two-component regulatory system</keyword>
<feature type="domain" description="PAC" evidence="12">
    <location>
        <begin position="621"/>
        <end position="673"/>
    </location>
</feature>
<evidence type="ECO:0000256" key="6">
    <source>
        <dbReference type="ARBA" id="ARBA00022777"/>
    </source>
</evidence>
<dbReference type="Gene3D" id="1.20.5.1930">
    <property type="match status" value="1"/>
</dbReference>
<dbReference type="Pfam" id="PF08447">
    <property type="entry name" value="PAS_3"/>
    <property type="match status" value="1"/>
</dbReference>
<dbReference type="PROSITE" id="PS50109">
    <property type="entry name" value="HIS_KIN"/>
    <property type="match status" value="1"/>
</dbReference>
<dbReference type="GO" id="GO:0046983">
    <property type="term" value="F:protein dimerization activity"/>
    <property type="evidence" value="ECO:0007669"/>
    <property type="project" value="InterPro"/>
</dbReference>
<dbReference type="InterPro" id="IPR013655">
    <property type="entry name" value="PAS_fold_3"/>
</dbReference>
<evidence type="ECO:0000313" key="13">
    <source>
        <dbReference type="EMBL" id="RRG21896.1"/>
    </source>
</evidence>
<protein>
    <recommendedName>
        <fullName evidence="2">histidine kinase</fullName>
        <ecNumber evidence="2">2.7.13.3</ecNumber>
    </recommendedName>
</protein>
<dbReference type="AlphaFoldDB" id="A0A425Y249"/>
<dbReference type="InterPro" id="IPR000014">
    <property type="entry name" value="PAS"/>
</dbReference>
<organism evidence="13 14">
    <name type="scientific">Ancylomarina euxinus</name>
    <dbReference type="NCBI Taxonomy" id="2283627"/>
    <lineage>
        <taxon>Bacteria</taxon>
        <taxon>Pseudomonadati</taxon>
        <taxon>Bacteroidota</taxon>
        <taxon>Bacteroidia</taxon>
        <taxon>Marinilabiliales</taxon>
        <taxon>Marinifilaceae</taxon>
        <taxon>Ancylomarina</taxon>
    </lineage>
</organism>
<evidence type="ECO:0000259" key="10">
    <source>
        <dbReference type="PROSITE" id="PS50109"/>
    </source>
</evidence>
<dbReference type="SMART" id="SM00387">
    <property type="entry name" value="HATPase_c"/>
    <property type="match status" value="1"/>
</dbReference>
<dbReference type="Pfam" id="PF13426">
    <property type="entry name" value="PAS_9"/>
    <property type="match status" value="1"/>
</dbReference>
<keyword evidence="6" id="KW-0418">Kinase</keyword>
<feature type="domain" description="Histidine kinase" evidence="10">
    <location>
        <begin position="689"/>
        <end position="882"/>
    </location>
</feature>
<dbReference type="PANTHER" id="PTHR24421:SF10">
    <property type="entry name" value="NITRATE_NITRITE SENSOR PROTEIN NARQ"/>
    <property type="match status" value="1"/>
</dbReference>
<evidence type="ECO:0000259" key="12">
    <source>
        <dbReference type="PROSITE" id="PS50113"/>
    </source>
</evidence>
<evidence type="ECO:0000259" key="11">
    <source>
        <dbReference type="PROSITE" id="PS50112"/>
    </source>
</evidence>
<comment type="catalytic activity">
    <reaction evidence="1">
        <text>ATP + protein L-histidine = ADP + protein N-phospho-L-histidine.</text>
        <dbReference type="EC" id="2.7.13.3"/>
    </reaction>
</comment>
<dbReference type="InterPro" id="IPR035965">
    <property type="entry name" value="PAS-like_dom_sf"/>
</dbReference>
<keyword evidence="14" id="KW-1185">Reference proteome</keyword>
<dbReference type="CDD" id="cd16917">
    <property type="entry name" value="HATPase_UhpB-NarQ-NarX-like"/>
    <property type="match status" value="1"/>
</dbReference>
<dbReference type="InterPro" id="IPR000700">
    <property type="entry name" value="PAS-assoc_C"/>
</dbReference>
<feature type="transmembrane region" description="Helical" evidence="9">
    <location>
        <begin position="38"/>
        <end position="57"/>
    </location>
</feature>
<dbReference type="InterPro" id="IPR003594">
    <property type="entry name" value="HATPase_dom"/>
</dbReference>
<reference evidence="13 14" key="1">
    <citation type="submission" date="2018-07" db="EMBL/GenBank/DDBJ databases">
        <title>Draft genome sequence of Ancylomarina sp. M1P.</title>
        <authorList>
            <person name="Yadav S."/>
            <person name="Villanueva L."/>
            <person name="Damste J.S.S."/>
        </authorList>
    </citation>
    <scope>NUCLEOTIDE SEQUENCE [LARGE SCALE GENOMIC DNA]</scope>
    <source>
        <strain evidence="13 14">M1P</strain>
    </source>
</reference>
<dbReference type="GO" id="GO:0005524">
    <property type="term" value="F:ATP binding"/>
    <property type="evidence" value="ECO:0007669"/>
    <property type="project" value="UniProtKB-KW"/>
</dbReference>
<dbReference type="GO" id="GO:0000155">
    <property type="term" value="F:phosphorelay sensor kinase activity"/>
    <property type="evidence" value="ECO:0007669"/>
    <property type="project" value="InterPro"/>
</dbReference>
<evidence type="ECO:0000256" key="9">
    <source>
        <dbReference type="SAM" id="Phobius"/>
    </source>
</evidence>
<evidence type="ECO:0000256" key="3">
    <source>
        <dbReference type="ARBA" id="ARBA00022553"/>
    </source>
</evidence>
<dbReference type="InterPro" id="IPR011712">
    <property type="entry name" value="Sig_transdc_His_kin_sub3_dim/P"/>
</dbReference>
<feature type="transmembrane region" description="Helical" evidence="9">
    <location>
        <begin position="374"/>
        <end position="394"/>
    </location>
</feature>
<dbReference type="Pfam" id="PF07730">
    <property type="entry name" value="HisKA_3"/>
    <property type="match status" value="1"/>
</dbReference>
<accession>A0A425Y249</accession>
<evidence type="ECO:0000256" key="7">
    <source>
        <dbReference type="ARBA" id="ARBA00022840"/>
    </source>
</evidence>
<dbReference type="Gene3D" id="3.30.565.10">
    <property type="entry name" value="Histidine kinase-like ATPase, C-terminal domain"/>
    <property type="match status" value="1"/>
</dbReference>
<keyword evidence="5" id="KW-0547">Nucleotide-binding</keyword>
<dbReference type="Gene3D" id="3.30.450.20">
    <property type="entry name" value="PAS domain"/>
    <property type="match status" value="2"/>
</dbReference>
<dbReference type="CDD" id="cd00130">
    <property type="entry name" value="PAS"/>
    <property type="match status" value="1"/>
</dbReference>
<dbReference type="Pfam" id="PF02518">
    <property type="entry name" value="HATPase_c"/>
    <property type="match status" value="1"/>
</dbReference>
<name>A0A425Y249_9BACT</name>
<keyword evidence="4" id="KW-0808">Transferase</keyword>
<dbReference type="PANTHER" id="PTHR24421">
    <property type="entry name" value="NITRATE/NITRITE SENSOR PROTEIN NARX-RELATED"/>
    <property type="match status" value="1"/>
</dbReference>
<dbReference type="GO" id="GO:0016020">
    <property type="term" value="C:membrane"/>
    <property type="evidence" value="ECO:0007669"/>
    <property type="project" value="InterPro"/>
</dbReference>
<dbReference type="Gene3D" id="3.40.50.2300">
    <property type="match status" value="2"/>
</dbReference>
<dbReference type="SUPFAM" id="SSF55785">
    <property type="entry name" value="PYP-like sensor domain (PAS domain)"/>
    <property type="match status" value="2"/>
</dbReference>
<evidence type="ECO:0000256" key="1">
    <source>
        <dbReference type="ARBA" id="ARBA00000085"/>
    </source>
</evidence>
<dbReference type="NCBIfam" id="TIGR00229">
    <property type="entry name" value="sensory_box"/>
    <property type="match status" value="1"/>
</dbReference>
<dbReference type="SUPFAM" id="SSF55874">
    <property type="entry name" value="ATPase domain of HSP90 chaperone/DNA topoisomerase II/histidine kinase"/>
    <property type="match status" value="1"/>
</dbReference>
<evidence type="ECO:0000256" key="8">
    <source>
        <dbReference type="ARBA" id="ARBA00023012"/>
    </source>
</evidence>
<dbReference type="SMART" id="SM00091">
    <property type="entry name" value="PAS"/>
    <property type="match status" value="2"/>
</dbReference>